<evidence type="ECO:0000313" key="2">
    <source>
        <dbReference type="EMBL" id="QEC73999.1"/>
    </source>
</evidence>
<proteinExistence type="predicted"/>
<dbReference type="Proteomes" id="UP000321291">
    <property type="component" value="Chromosome"/>
</dbReference>
<reference evidence="2 3" key="1">
    <citation type="journal article" date="2017" name="Int. J. Syst. Evol. Microbiol.">
        <title>Arachidicoccus ginsenosidivorans sp. nov., with ginsenoside-converting activity isolated from ginseng cultivating soil.</title>
        <authorList>
            <person name="Siddiqi M.Z."/>
            <person name="Aslam Z."/>
            <person name="Im W.T."/>
        </authorList>
    </citation>
    <scope>NUCLEOTIDE SEQUENCE [LARGE SCALE GENOMIC DNA]</scope>
    <source>
        <strain evidence="2 3">Gsoil 809</strain>
    </source>
</reference>
<dbReference type="RefSeq" id="WP_146787497.1">
    <property type="nucleotide sequence ID" value="NZ_CP042434.1"/>
</dbReference>
<gene>
    <name evidence="2" type="ORF">FSB73_22345</name>
</gene>
<sequence length="89" mass="9492">MDLSASRLYGPKTSSGWGTGYSLKGVDGSDGVDGKDGVNGKDSSQILNGYGYPLVDVGQMGDFYIDLNDFTLNGPKLSETDWGNDRYNA</sequence>
<dbReference type="AlphaFoldDB" id="A0A5B8VRD9"/>
<organism evidence="2 3">
    <name type="scientific">Arachidicoccus ginsenosidivorans</name>
    <dbReference type="NCBI Taxonomy" id="496057"/>
    <lineage>
        <taxon>Bacteria</taxon>
        <taxon>Pseudomonadati</taxon>
        <taxon>Bacteroidota</taxon>
        <taxon>Chitinophagia</taxon>
        <taxon>Chitinophagales</taxon>
        <taxon>Chitinophagaceae</taxon>
        <taxon>Arachidicoccus</taxon>
    </lineage>
</organism>
<evidence type="ECO:0000313" key="3">
    <source>
        <dbReference type="Proteomes" id="UP000321291"/>
    </source>
</evidence>
<keyword evidence="3" id="KW-1185">Reference proteome</keyword>
<evidence type="ECO:0008006" key="4">
    <source>
        <dbReference type="Google" id="ProtNLM"/>
    </source>
</evidence>
<evidence type="ECO:0000256" key="1">
    <source>
        <dbReference type="SAM" id="MobiDB-lite"/>
    </source>
</evidence>
<feature type="region of interest" description="Disordered" evidence="1">
    <location>
        <begin position="1"/>
        <end position="20"/>
    </location>
</feature>
<accession>A0A5B8VRD9</accession>
<dbReference type="KEGG" id="agi:FSB73_22345"/>
<dbReference type="EMBL" id="CP042434">
    <property type="protein sequence ID" value="QEC73999.1"/>
    <property type="molecule type" value="Genomic_DNA"/>
</dbReference>
<dbReference type="OrthoDB" id="677894at2"/>
<name>A0A5B8VRD9_9BACT</name>
<protein>
    <recommendedName>
        <fullName evidence="4">Collagen-like protein</fullName>
    </recommendedName>
</protein>